<dbReference type="InterPro" id="IPR002881">
    <property type="entry name" value="DUF58"/>
</dbReference>
<evidence type="ECO:0000313" key="3">
    <source>
        <dbReference type="EMBL" id="HIX49395.1"/>
    </source>
</evidence>
<evidence type="ECO:0000259" key="2">
    <source>
        <dbReference type="Pfam" id="PF01882"/>
    </source>
</evidence>
<proteinExistence type="predicted"/>
<dbReference type="Pfam" id="PF01882">
    <property type="entry name" value="DUF58"/>
    <property type="match status" value="1"/>
</dbReference>
<dbReference type="PANTHER" id="PTHR34351">
    <property type="entry name" value="SLR1927 PROTEIN-RELATED"/>
    <property type="match status" value="1"/>
</dbReference>
<evidence type="ECO:0000313" key="4">
    <source>
        <dbReference type="Proteomes" id="UP000824243"/>
    </source>
</evidence>
<feature type="domain" description="DUF58" evidence="2">
    <location>
        <begin position="217"/>
        <end position="334"/>
    </location>
</feature>
<feature type="compositionally biased region" description="Polar residues" evidence="1">
    <location>
        <begin position="354"/>
        <end position="364"/>
    </location>
</feature>
<dbReference type="Proteomes" id="UP000824243">
    <property type="component" value="Unassembled WGS sequence"/>
</dbReference>
<feature type="region of interest" description="Disordered" evidence="1">
    <location>
        <begin position="186"/>
        <end position="207"/>
    </location>
</feature>
<gene>
    <name evidence="3" type="ORF">H9981_10375</name>
</gene>
<reference evidence="3" key="1">
    <citation type="journal article" date="2021" name="PeerJ">
        <title>Extensive microbial diversity within the chicken gut microbiome revealed by metagenomics and culture.</title>
        <authorList>
            <person name="Gilroy R."/>
            <person name="Ravi A."/>
            <person name="Getino M."/>
            <person name="Pursley I."/>
            <person name="Horton D.L."/>
            <person name="Alikhan N.F."/>
            <person name="Baker D."/>
            <person name="Gharbi K."/>
            <person name="Hall N."/>
            <person name="Watson M."/>
            <person name="Adriaenssens E.M."/>
            <person name="Foster-Nyarko E."/>
            <person name="Jarju S."/>
            <person name="Secka A."/>
            <person name="Antonio M."/>
            <person name="Oren A."/>
            <person name="Chaudhuri R.R."/>
            <person name="La Ragione R."/>
            <person name="Hildebrand F."/>
            <person name="Pallen M.J."/>
        </authorList>
    </citation>
    <scope>NUCLEOTIDE SEQUENCE</scope>
    <source>
        <strain evidence="3">ChiSjej5B23-15282</strain>
    </source>
</reference>
<dbReference type="EMBL" id="DXFA01000173">
    <property type="protein sequence ID" value="HIX49395.1"/>
    <property type="molecule type" value="Genomic_DNA"/>
</dbReference>
<sequence length="364" mass="40348">MRGKKQRKPGGKTGAGAGGGVKSRILYAAAVFATLAAAVTHDAEFPRFLLGFEILLAAALYVCVRTLASGLQAEVRLPSAAMRRGELFEIRVALRNRRILPAADVTVEVACRDMFTSEVSTLRSPAMVDGRGRAEVVFRLKAEHCGVVSIVGSDVRVKDYLGLFCGQCKVCSFTAEYTSLPRWETGENEENRMTGKAAGGEDSSACRAGEDPLEAVDIREYRKGDMLHSIHWKLSARFDQWMVRDPGDTSETALLVFLDLYPGENGVSRSELDTFYDKAADISWEMMRSGLRHDVIWAREQILVRYTVRDEASFREMLMALIHTPLSEIHTDLNTLYKEQSEDETYTEAGRLSLAQTKSSSPDS</sequence>
<accession>A0A9D1VZA2</accession>
<dbReference type="AlphaFoldDB" id="A0A9D1VZA2"/>
<organism evidence="3 4">
    <name type="scientific">Candidatus Mediterraneibacter caccavium</name>
    <dbReference type="NCBI Taxonomy" id="2838661"/>
    <lineage>
        <taxon>Bacteria</taxon>
        <taxon>Bacillati</taxon>
        <taxon>Bacillota</taxon>
        <taxon>Clostridia</taxon>
        <taxon>Lachnospirales</taxon>
        <taxon>Lachnospiraceae</taxon>
        <taxon>Mediterraneibacter</taxon>
    </lineage>
</organism>
<name>A0A9D1VZA2_9FIRM</name>
<comment type="caution">
    <text evidence="3">The sequence shown here is derived from an EMBL/GenBank/DDBJ whole genome shotgun (WGS) entry which is preliminary data.</text>
</comment>
<evidence type="ECO:0000256" key="1">
    <source>
        <dbReference type="SAM" id="MobiDB-lite"/>
    </source>
</evidence>
<reference evidence="3" key="2">
    <citation type="submission" date="2021-04" db="EMBL/GenBank/DDBJ databases">
        <authorList>
            <person name="Gilroy R."/>
        </authorList>
    </citation>
    <scope>NUCLEOTIDE SEQUENCE</scope>
    <source>
        <strain evidence="3">ChiSjej5B23-15282</strain>
    </source>
</reference>
<feature type="region of interest" description="Disordered" evidence="1">
    <location>
        <begin position="342"/>
        <end position="364"/>
    </location>
</feature>
<protein>
    <submittedName>
        <fullName evidence="3">DUF58 domain-containing protein</fullName>
    </submittedName>
</protein>
<dbReference type="PANTHER" id="PTHR34351:SF1">
    <property type="entry name" value="SLR1927 PROTEIN"/>
    <property type="match status" value="1"/>
</dbReference>